<dbReference type="InterPro" id="IPR011990">
    <property type="entry name" value="TPR-like_helical_dom_sf"/>
</dbReference>
<sequence>MLSSISFRYYNPFRTSQSLLSHIQILLCFYNQTFHTKTFKPNSSFSATYPKSQSKPTISANTNSKPSATTNSIDFDQNTVSETLSCYSNDWKRALEFFNWIEAECGFDHTTETYNKMIDILGKFFEFDLSWVLIRSMQNTAFSYPNHTTFRVMFKRYVSAHLVGEAIDMYDRSGEFNMKDETSFSNLIDALCEYKHVIEAEELCMGRIRS</sequence>
<evidence type="ECO:0000313" key="3">
    <source>
        <dbReference type="EMBL" id="KAK9282549.1"/>
    </source>
</evidence>
<name>A0AAP0WWL2_LIQFO</name>
<dbReference type="Gene3D" id="1.25.40.10">
    <property type="entry name" value="Tetratricopeptide repeat domain"/>
    <property type="match status" value="1"/>
</dbReference>
<dbReference type="Pfam" id="PF01535">
    <property type="entry name" value="PPR"/>
    <property type="match status" value="1"/>
</dbReference>
<dbReference type="EMBL" id="JBBPBK010000007">
    <property type="protein sequence ID" value="KAK9282549.1"/>
    <property type="molecule type" value="Genomic_DNA"/>
</dbReference>
<dbReference type="Proteomes" id="UP001415857">
    <property type="component" value="Unassembled WGS sequence"/>
</dbReference>
<gene>
    <name evidence="3" type="ORF">L1049_005470</name>
</gene>
<keyword evidence="4" id="KW-1185">Reference proteome</keyword>
<dbReference type="InterPro" id="IPR044578">
    <property type="entry name" value="BIR6-like"/>
</dbReference>
<accession>A0AAP0WWL2</accession>
<reference evidence="3 4" key="1">
    <citation type="journal article" date="2024" name="Plant J.">
        <title>Genome sequences and population genomics reveal climatic adaptation and genomic divergence between two closely related sweetgum species.</title>
        <authorList>
            <person name="Xu W.Q."/>
            <person name="Ren C.Q."/>
            <person name="Zhang X.Y."/>
            <person name="Comes H.P."/>
            <person name="Liu X.H."/>
            <person name="Li Y.G."/>
            <person name="Kettle C.J."/>
            <person name="Jalonen R."/>
            <person name="Gaisberger H."/>
            <person name="Ma Y.Z."/>
            <person name="Qiu Y.X."/>
        </authorList>
    </citation>
    <scope>NUCLEOTIDE SEQUENCE [LARGE SCALE GENOMIC DNA]</scope>
    <source>
        <strain evidence="3">Hangzhou</strain>
    </source>
</reference>
<dbReference type="PANTHER" id="PTHR47003:SF11">
    <property type="entry name" value="PPR SUPERFAMILY PROTEIN"/>
    <property type="match status" value="1"/>
</dbReference>
<dbReference type="PANTHER" id="PTHR47003">
    <property type="entry name" value="OS01G0970900 PROTEIN"/>
    <property type="match status" value="1"/>
</dbReference>
<comment type="caution">
    <text evidence="3">The sequence shown here is derived from an EMBL/GenBank/DDBJ whole genome shotgun (WGS) entry which is preliminary data.</text>
</comment>
<evidence type="ECO:0000313" key="4">
    <source>
        <dbReference type="Proteomes" id="UP001415857"/>
    </source>
</evidence>
<proteinExistence type="predicted"/>
<protein>
    <recommendedName>
        <fullName evidence="5">Pentatricopeptide repeat-containing protein</fullName>
    </recommendedName>
</protein>
<dbReference type="InterPro" id="IPR002885">
    <property type="entry name" value="PPR_rpt"/>
</dbReference>
<keyword evidence="1" id="KW-0677">Repeat</keyword>
<organism evidence="3 4">
    <name type="scientific">Liquidambar formosana</name>
    <name type="common">Formosan gum</name>
    <dbReference type="NCBI Taxonomy" id="63359"/>
    <lineage>
        <taxon>Eukaryota</taxon>
        <taxon>Viridiplantae</taxon>
        <taxon>Streptophyta</taxon>
        <taxon>Embryophyta</taxon>
        <taxon>Tracheophyta</taxon>
        <taxon>Spermatophyta</taxon>
        <taxon>Magnoliopsida</taxon>
        <taxon>eudicotyledons</taxon>
        <taxon>Gunneridae</taxon>
        <taxon>Pentapetalae</taxon>
        <taxon>Saxifragales</taxon>
        <taxon>Altingiaceae</taxon>
        <taxon>Liquidambar</taxon>
    </lineage>
</organism>
<dbReference type="AlphaFoldDB" id="A0AAP0WWL2"/>
<evidence type="ECO:0000256" key="1">
    <source>
        <dbReference type="ARBA" id="ARBA00022737"/>
    </source>
</evidence>
<feature type="region of interest" description="Disordered" evidence="2">
    <location>
        <begin position="44"/>
        <end position="70"/>
    </location>
</feature>
<evidence type="ECO:0008006" key="5">
    <source>
        <dbReference type="Google" id="ProtNLM"/>
    </source>
</evidence>
<dbReference type="GO" id="GO:0008380">
    <property type="term" value="P:RNA splicing"/>
    <property type="evidence" value="ECO:0007669"/>
    <property type="project" value="InterPro"/>
</dbReference>
<evidence type="ECO:0000256" key="2">
    <source>
        <dbReference type="SAM" id="MobiDB-lite"/>
    </source>
</evidence>